<dbReference type="InterPro" id="IPR005061">
    <property type="entry name" value="Ist1"/>
</dbReference>
<dbReference type="Proteomes" id="UP000327157">
    <property type="component" value="Chromosome 10"/>
</dbReference>
<gene>
    <name evidence="2" type="ORF">D8674_003657</name>
</gene>
<dbReference type="InterPro" id="IPR042277">
    <property type="entry name" value="IST1-like"/>
</dbReference>
<organism evidence="2 3">
    <name type="scientific">Pyrus ussuriensis x Pyrus communis</name>
    <dbReference type="NCBI Taxonomy" id="2448454"/>
    <lineage>
        <taxon>Eukaryota</taxon>
        <taxon>Viridiplantae</taxon>
        <taxon>Streptophyta</taxon>
        <taxon>Embryophyta</taxon>
        <taxon>Tracheophyta</taxon>
        <taxon>Spermatophyta</taxon>
        <taxon>Magnoliopsida</taxon>
        <taxon>eudicotyledons</taxon>
        <taxon>Gunneridae</taxon>
        <taxon>Pentapetalae</taxon>
        <taxon>rosids</taxon>
        <taxon>fabids</taxon>
        <taxon>Rosales</taxon>
        <taxon>Rosaceae</taxon>
        <taxon>Amygdaloideae</taxon>
        <taxon>Maleae</taxon>
        <taxon>Pyrus</taxon>
    </lineage>
</organism>
<reference evidence="3" key="2">
    <citation type="submission" date="2019-10" db="EMBL/GenBank/DDBJ databases">
        <title>A de novo genome assembly of a pear dwarfing rootstock.</title>
        <authorList>
            <person name="Wang F."/>
            <person name="Wang J."/>
            <person name="Li S."/>
            <person name="Zhang Y."/>
            <person name="Fang M."/>
            <person name="Ma L."/>
            <person name="Zhao Y."/>
            <person name="Jiang S."/>
        </authorList>
    </citation>
    <scope>NUCLEOTIDE SEQUENCE [LARGE SCALE GENOMIC DNA]</scope>
</reference>
<dbReference type="Gene3D" id="1.20.1260.60">
    <property type="entry name" value="Vacuolar protein sorting-associated protein Ist1"/>
    <property type="match status" value="1"/>
</dbReference>
<dbReference type="AlphaFoldDB" id="A0A5N5FN62"/>
<comment type="similarity">
    <text evidence="1">Belongs to the IST1 family.</text>
</comment>
<dbReference type="OrthoDB" id="785813at2759"/>
<dbReference type="GO" id="GO:0015031">
    <property type="term" value="P:protein transport"/>
    <property type="evidence" value="ECO:0007669"/>
    <property type="project" value="InterPro"/>
</dbReference>
<reference evidence="2 3" key="3">
    <citation type="submission" date="2019-11" db="EMBL/GenBank/DDBJ databases">
        <title>A de novo genome assembly of a pear dwarfing rootstock.</title>
        <authorList>
            <person name="Wang F."/>
            <person name="Wang J."/>
            <person name="Li S."/>
            <person name="Zhang Y."/>
            <person name="Fang M."/>
            <person name="Ma L."/>
            <person name="Zhao Y."/>
            <person name="Jiang S."/>
        </authorList>
    </citation>
    <scope>NUCLEOTIDE SEQUENCE [LARGE SCALE GENOMIC DNA]</scope>
    <source>
        <strain evidence="2">S2</strain>
        <tissue evidence="2">Leaf</tissue>
    </source>
</reference>
<evidence type="ECO:0000313" key="2">
    <source>
        <dbReference type="EMBL" id="KAB2602652.1"/>
    </source>
</evidence>
<sequence length="136" mass="15448">MVVAQIKMLWNKWQAVVKQMRRDIALLLQFGHDATARIRVELFIELFYELIVSRLSIITKQRECLPNLKGGIASFIFASSRCSEISELISLWTIFEEKYGKYFVSAAIDVRRMQFVDSTSAAEAASKFASDAMAAT</sequence>
<name>A0A5N5FN62_9ROSA</name>
<proteinExistence type="inferred from homology"/>
<comment type="caution">
    <text evidence="2">The sequence shown here is derived from an EMBL/GenBank/DDBJ whole genome shotgun (WGS) entry which is preliminary data.</text>
</comment>
<accession>A0A5N5FN62</accession>
<dbReference type="PANTHER" id="PTHR12161">
    <property type="entry name" value="IST1 FAMILY MEMBER"/>
    <property type="match status" value="1"/>
</dbReference>
<dbReference type="EMBL" id="SMOL01000695">
    <property type="protein sequence ID" value="KAB2602652.1"/>
    <property type="molecule type" value="Genomic_DNA"/>
</dbReference>
<reference evidence="2 3" key="1">
    <citation type="submission" date="2019-09" db="EMBL/GenBank/DDBJ databases">
        <authorList>
            <person name="Ou C."/>
        </authorList>
    </citation>
    <scope>NUCLEOTIDE SEQUENCE [LARGE SCALE GENOMIC DNA]</scope>
    <source>
        <strain evidence="2">S2</strain>
        <tissue evidence="2">Leaf</tissue>
    </source>
</reference>
<dbReference type="Pfam" id="PF03398">
    <property type="entry name" value="Ist1"/>
    <property type="match status" value="1"/>
</dbReference>
<keyword evidence="3" id="KW-1185">Reference proteome</keyword>
<evidence type="ECO:0000256" key="1">
    <source>
        <dbReference type="ARBA" id="ARBA00005536"/>
    </source>
</evidence>
<evidence type="ECO:0000313" key="3">
    <source>
        <dbReference type="Proteomes" id="UP000327157"/>
    </source>
</evidence>
<protein>
    <submittedName>
        <fullName evidence="2">IST1-like protein</fullName>
    </submittedName>
</protein>
<dbReference type="PANTHER" id="PTHR12161:SF55">
    <property type="entry name" value="REGULATOR OF VPS4 ACTIVITY IN THE MVB PATHWAY PROTEIN"/>
    <property type="match status" value="1"/>
</dbReference>